<dbReference type="AlphaFoldDB" id="A0A6C0B621"/>
<keyword evidence="1" id="KW-1133">Transmembrane helix</keyword>
<dbReference type="InterPro" id="IPR036188">
    <property type="entry name" value="FAD/NAD-bd_sf"/>
</dbReference>
<dbReference type="InterPro" id="IPR050464">
    <property type="entry name" value="Zeta_carotene_desat/Oxidored"/>
</dbReference>
<evidence type="ECO:0000313" key="3">
    <source>
        <dbReference type="EMBL" id="QHS86923.1"/>
    </source>
</evidence>
<dbReference type="EMBL" id="MN739065">
    <property type="protein sequence ID" value="QHS86923.1"/>
    <property type="molecule type" value="Genomic_DNA"/>
</dbReference>
<evidence type="ECO:0000256" key="1">
    <source>
        <dbReference type="SAM" id="Phobius"/>
    </source>
</evidence>
<dbReference type="InterPro" id="IPR002937">
    <property type="entry name" value="Amino_oxidase"/>
</dbReference>
<feature type="transmembrane region" description="Helical" evidence="1">
    <location>
        <begin position="509"/>
        <end position="532"/>
    </location>
</feature>
<dbReference type="Gene3D" id="1.10.405.20">
    <property type="match status" value="1"/>
</dbReference>
<name>A0A6C0B621_9ZZZZ</name>
<reference evidence="3" key="1">
    <citation type="journal article" date="2020" name="Nature">
        <title>Giant virus diversity and host interactions through global metagenomics.</title>
        <authorList>
            <person name="Schulz F."/>
            <person name="Roux S."/>
            <person name="Paez-Espino D."/>
            <person name="Jungbluth S."/>
            <person name="Walsh D.A."/>
            <person name="Denef V.J."/>
            <person name="McMahon K.D."/>
            <person name="Konstantinidis K.T."/>
            <person name="Eloe-Fadrosh E.A."/>
            <person name="Kyrpides N.C."/>
            <person name="Woyke T."/>
        </authorList>
    </citation>
    <scope>NUCLEOTIDE SEQUENCE</scope>
    <source>
        <strain evidence="3">GVMAG-M-3300009422-16</strain>
    </source>
</reference>
<accession>A0A6C0B621</accession>
<feature type="domain" description="Amine oxidase" evidence="2">
    <location>
        <begin position="435"/>
        <end position="479"/>
    </location>
</feature>
<evidence type="ECO:0000259" key="2">
    <source>
        <dbReference type="Pfam" id="PF01593"/>
    </source>
</evidence>
<organism evidence="3">
    <name type="scientific">viral metagenome</name>
    <dbReference type="NCBI Taxonomy" id="1070528"/>
    <lineage>
        <taxon>unclassified sequences</taxon>
        <taxon>metagenomes</taxon>
        <taxon>organismal metagenomes</taxon>
    </lineage>
</organism>
<dbReference type="PANTHER" id="PTHR42923:SF46">
    <property type="entry name" value="AMINE OXIDASE"/>
    <property type="match status" value="1"/>
</dbReference>
<dbReference type="Pfam" id="PF13450">
    <property type="entry name" value="NAD_binding_8"/>
    <property type="match status" value="1"/>
</dbReference>
<dbReference type="Gene3D" id="3.50.50.60">
    <property type="entry name" value="FAD/NAD(P)-binding domain"/>
    <property type="match status" value="1"/>
</dbReference>
<sequence>MYDIIIFGGGLSGLTLAHELIKKKFKILIIEKDNELGGMVRSDTTRTKFPSEHSWRGYAPFYKNTFQLMKEIPYYDTNVFNNLSIPIDFHLLYDKEYGYKSSLTIKDRIILYYIGVNYLLSDNRREYYYSYNIQPFLKKYLSNEGYNHIINFVTGPGYGMNKNEISMGHLFHFPILSYVQKEKYTHSHSSNGNNYKHYSTDNWHVMNGPTSDVWINPWIRHLKENGVDILTNTELVKINYKKNKVTSVDIKQNGMIKQLKANDYILAINPFNTVDILRNSKMGGLYNNFKSLTAKTKSKHISFRIGINKEIKYPINNIAFVMNDSEFNITWYPQEKHWKQKPRIKSLWSGTIIDFEKKGTLFGKNAEHLDNAKLKKEITYQILRSKSFRKLIYDNNGFYINKEDIDYIEIWYEWNFINGNQEQTNKKWVNNIYNEKFRPSQKTKYDNLFLSGAHTKTTINIWSMEGAIESGKITANYILDKYTKPRSEHYKHNDPFYIKVIQYIDNILYAMYAPNIINVLIIVMIILLCVYIKKILRMVKMGGYYA</sequence>
<keyword evidence="1" id="KW-0472">Membrane</keyword>
<proteinExistence type="predicted"/>
<dbReference type="GO" id="GO:0016491">
    <property type="term" value="F:oxidoreductase activity"/>
    <property type="evidence" value="ECO:0007669"/>
    <property type="project" value="InterPro"/>
</dbReference>
<dbReference type="SUPFAM" id="SSF51905">
    <property type="entry name" value="FAD/NAD(P)-binding domain"/>
    <property type="match status" value="1"/>
</dbReference>
<dbReference type="PANTHER" id="PTHR42923">
    <property type="entry name" value="PROTOPORPHYRINOGEN OXIDASE"/>
    <property type="match status" value="1"/>
</dbReference>
<protein>
    <recommendedName>
        <fullName evidence="2">Amine oxidase domain-containing protein</fullName>
    </recommendedName>
</protein>
<keyword evidence="1" id="KW-0812">Transmembrane</keyword>
<dbReference type="Pfam" id="PF01593">
    <property type="entry name" value="Amino_oxidase"/>
    <property type="match status" value="1"/>
</dbReference>